<dbReference type="NCBIfam" id="TIGR03087">
    <property type="entry name" value="stp1"/>
    <property type="match status" value="1"/>
</dbReference>
<dbReference type="PANTHER" id="PTHR12526">
    <property type="entry name" value="GLYCOSYLTRANSFERASE"/>
    <property type="match status" value="1"/>
</dbReference>
<sequence>MNILFLSHRIPYPPIKGDKIRSFNEVKYLSKEHNLYLAFLIDDKSDLAYLDELRKYCIGLDCDVITPHFQKIRTLPYLITGKPLSVQYFYSKKLQEAIDNRLKESRIDIIICFSSPMAEYVFRSKLWRLGTTDVENTVSDQNGPARHSASYSQIRPNLPKHLKLVMDFVDVDSDKWLQYSKFARFPYSWIYNLEASHLAKYEQKVAETFDHSLFVSENEVELFKKQNPHIRNVTAIPNGVDLEYFNSNLCDSLQTIMDGNKNERQESISHHQPILLFTGAMDYFANIDGVTWFANRVFPLIKKQIPGIQFYIVGSKPAKEVKALGRNDRIVVTGFVHDTRKYLAKATVFVAPLRIARGIQNKILEAMAMGIPVVATPQASQGIQGRVSQDLLVEEKAEDFAHQVVRLIKDASLREYFRNNAKSLIENKYSWSKNLKILEDLILRSRVKI</sequence>
<dbReference type="Proteomes" id="UP000051861">
    <property type="component" value="Unassembled WGS sequence"/>
</dbReference>
<dbReference type="EMBL" id="LIZX01000013">
    <property type="protein sequence ID" value="KPJ69799.1"/>
    <property type="molecule type" value="Genomic_DNA"/>
</dbReference>
<dbReference type="CDD" id="cd03801">
    <property type="entry name" value="GT4_PimA-like"/>
    <property type="match status" value="1"/>
</dbReference>
<dbReference type="InterPro" id="IPR017521">
    <property type="entry name" value="Sugar_tfrase_PEP-CTERM_Stp1"/>
</dbReference>
<protein>
    <recommendedName>
        <fullName evidence="3">Glycosyltransferase subfamily 4-like N-terminal domain-containing protein</fullName>
    </recommendedName>
</protein>
<proteinExistence type="predicted"/>
<dbReference type="PANTHER" id="PTHR12526:SF630">
    <property type="entry name" value="GLYCOSYLTRANSFERASE"/>
    <property type="match status" value="1"/>
</dbReference>
<accession>A0A0S7Y4Y9</accession>
<evidence type="ECO:0008006" key="3">
    <source>
        <dbReference type="Google" id="ProtNLM"/>
    </source>
</evidence>
<dbReference type="SUPFAM" id="SSF53756">
    <property type="entry name" value="UDP-Glycosyltransferase/glycogen phosphorylase"/>
    <property type="match status" value="1"/>
</dbReference>
<comment type="caution">
    <text evidence="1">The sequence shown here is derived from an EMBL/GenBank/DDBJ whole genome shotgun (WGS) entry which is preliminary data.</text>
</comment>
<dbReference type="Gene3D" id="3.40.50.2000">
    <property type="entry name" value="Glycogen Phosphorylase B"/>
    <property type="match status" value="2"/>
</dbReference>
<dbReference type="AlphaFoldDB" id="A0A0S7Y4Y9"/>
<organism evidence="1 2">
    <name type="scientific">candidate division WOR-1 bacterium DG_54_3</name>
    <dbReference type="NCBI Taxonomy" id="1703775"/>
    <lineage>
        <taxon>Bacteria</taxon>
        <taxon>Bacillati</taxon>
        <taxon>Saganbacteria</taxon>
    </lineage>
</organism>
<name>A0A0S7Y4Y9_UNCSA</name>
<dbReference type="Pfam" id="PF13692">
    <property type="entry name" value="Glyco_trans_1_4"/>
    <property type="match status" value="1"/>
</dbReference>
<gene>
    <name evidence="1" type="ORF">AMJ44_02140</name>
</gene>
<reference evidence="1 2" key="1">
    <citation type="journal article" date="2015" name="Microbiome">
        <title>Genomic resolution of linkages in carbon, nitrogen, and sulfur cycling among widespread estuary sediment bacteria.</title>
        <authorList>
            <person name="Baker B.J."/>
            <person name="Lazar C.S."/>
            <person name="Teske A.P."/>
            <person name="Dick G.J."/>
        </authorList>
    </citation>
    <scope>NUCLEOTIDE SEQUENCE [LARGE SCALE GENOMIC DNA]</scope>
    <source>
        <strain evidence="1">DG_54_3</strain>
    </source>
</reference>
<dbReference type="PATRIC" id="fig|1703775.3.peg.2966"/>
<evidence type="ECO:0000313" key="1">
    <source>
        <dbReference type="EMBL" id="KPJ69799.1"/>
    </source>
</evidence>
<evidence type="ECO:0000313" key="2">
    <source>
        <dbReference type="Proteomes" id="UP000051861"/>
    </source>
</evidence>